<dbReference type="Gene3D" id="2.20.28.200">
    <property type="match status" value="1"/>
</dbReference>
<proteinExistence type="inferred from homology"/>
<feature type="binding site" evidence="7">
    <location>
        <position position="145"/>
    </location>
    <ligand>
        <name>Zn(2+)</name>
        <dbReference type="ChEBI" id="CHEBI:29105"/>
    </ligand>
</feature>
<dbReference type="SUPFAM" id="SSF52467">
    <property type="entry name" value="DHS-like NAD/FAD-binding domain"/>
    <property type="match status" value="1"/>
</dbReference>
<dbReference type="PANTHER" id="PTHR11085">
    <property type="entry name" value="NAD-DEPENDENT PROTEIN DEACYLASE SIRTUIN-5, MITOCHONDRIAL-RELATED"/>
    <property type="match status" value="1"/>
</dbReference>
<keyword evidence="2" id="KW-0808">Transferase</keyword>
<feature type="binding site" evidence="7">
    <location>
        <position position="142"/>
    </location>
    <ligand>
        <name>Zn(2+)</name>
        <dbReference type="ChEBI" id="CHEBI:29105"/>
    </ligand>
</feature>
<sequence>MSLGYAEKLSIIEDVGNVGMTEFFDPPHLLQQKVEQLAVVIKKSKHLVVFTGAGISTSCGIPDFRGPTGIWTLQRQGKALPEASLPFHRATPSTTHMALVELEKAGILKFLISQNVDGLHLRSGMPREKLAELHGNSFMEQCSSCGAEYLSLLRRYLRDFEIETIGLRETTRRCCKAGCGGKLRDTVLDWEDALPPKEMNPAEKHCKMADVVLCLGTSLQITPACNLPLRCLKGGGKIVIVNLQKTPKDKKASLVIHGRVDKVITGVMNMLNMSIPPFVRIDLLQIILTQALSLDKKYVNWALRIASVHAKQAPLPFVKSVEVSFSESLNMKGAVLDDQPFYLKRRTIKSARPFDILLKLNLSAGCACSYTDINIPVDFEISTDCLKEDKDSIIQDLKERAIKEPCYGRTAVVEKWAVLVPKSEVSVHAIVTNVIKYESPSEFKASSPSNCPLKRQHEGLLDAGISWMRTKARKRVTRHRRFA</sequence>
<feature type="binding site" evidence="7">
    <location>
        <position position="174"/>
    </location>
    <ligand>
        <name>Zn(2+)</name>
        <dbReference type="ChEBI" id="CHEBI:29105"/>
    </ligand>
</feature>
<dbReference type="Pfam" id="PF02146">
    <property type="entry name" value="SIR2"/>
    <property type="match status" value="1"/>
</dbReference>
<reference evidence="10" key="1">
    <citation type="journal article" date="2019" name="Curr. Biol.">
        <title>Genome Sequence of Striga asiatica Provides Insight into the Evolution of Plant Parasitism.</title>
        <authorList>
            <person name="Yoshida S."/>
            <person name="Kim S."/>
            <person name="Wafula E.K."/>
            <person name="Tanskanen J."/>
            <person name="Kim Y.M."/>
            <person name="Honaas L."/>
            <person name="Yang Z."/>
            <person name="Spallek T."/>
            <person name="Conn C.E."/>
            <person name="Ichihashi Y."/>
            <person name="Cheong K."/>
            <person name="Cui S."/>
            <person name="Der J.P."/>
            <person name="Gundlach H."/>
            <person name="Jiao Y."/>
            <person name="Hori C."/>
            <person name="Ishida J.K."/>
            <person name="Kasahara H."/>
            <person name="Kiba T."/>
            <person name="Kim M.S."/>
            <person name="Koo N."/>
            <person name="Laohavisit A."/>
            <person name="Lee Y.H."/>
            <person name="Lumba S."/>
            <person name="McCourt P."/>
            <person name="Mortimer J.C."/>
            <person name="Mutuku J.M."/>
            <person name="Nomura T."/>
            <person name="Sasaki-Sekimoto Y."/>
            <person name="Seto Y."/>
            <person name="Wang Y."/>
            <person name="Wakatake T."/>
            <person name="Sakakibara H."/>
            <person name="Demura T."/>
            <person name="Yamaguchi S."/>
            <person name="Yoneyama K."/>
            <person name="Manabe R.I."/>
            <person name="Nelson D.C."/>
            <person name="Schulman A.H."/>
            <person name="Timko M.P."/>
            <person name="dePamphilis C.W."/>
            <person name="Choi D."/>
            <person name="Shirasu K."/>
        </authorList>
    </citation>
    <scope>NUCLEOTIDE SEQUENCE [LARGE SCALE GENOMIC DNA]</scope>
    <source>
        <strain evidence="10">cv. UVA1</strain>
    </source>
</reference>
<keyword evidence="10" id="KW-1185">Reference proteome</keyword>
<organism evidence="9 10">
    <name type="scientific">Striga asiatica</name>
    <name type="common">Asiatic witchweed</name>
    <name type="synonym">Buchnera asiatica</name>
    <dbReference type="NCBI Taxonomy" id="4170"/>
    <lineage>
        <taxon>Eukaryota</taxon>
        <taxon>Viridiplantae</taxon>
        <taxon>Streptophyta</taxon>
        <taxon>Embryophyta</taxon>
        <taxon>Tracheophyta</taxon>
        <taxon>Spermatophyta</taxon>
        <taxon>Magnoliopsida</taxon>
        <taxon>eudicotyledons</taxon>
        <taxon>Gunneridae</taxon>
        <taxon>Pentapetalae</taxon>
        <taxon>asterids</taxon>
        <taxon>lamiids</taxon>
        <taxon>Lamiales</taxon>
        <taxon>Orobanchaceae</taxon>
        <taxon>Buchnereae</taxon>
        <taxon>Striga</taxon>
    </lineage>
</organism>
<dbReference type="OrthoDB" id="424302at2759"/>
<dbReference type="GO" id="GO:0003714">
    <property type="term" value="F:transcription corepressor activity"/>
    <property type="evidence" value="ECO:0007669"/>
    <property type="project" value="TreeGrafter"/>
</dbReference>
<dbReference type="FunFam" id="3.40.50.1220:FF:000038">
    <property type="entry name" value="NAD-dependent protein deacetylase sirtuin-6 isoform X2"/>
    <property type="match status" value="1"/>
</dbReference>
<evidence type="ECO:0000313" key="10">
    <source>
        <dbReference type="Proteomes" id="UP000325081"/>
    </source>
</evidence>
<keyword evidence="3 7" id="KW-0479">Metal-binding</keyword>
<protein>
    <recommendedName>
        <fullName evidence="1">protein acetyllysine N-acetyltransferase</fullName>
        <ecNumber evidence="1">2.3.1.286</ecNumber>
    </recommendedName>
</protein>
<accession>A0A5A7PJ96</accession>
<evidence type="ECO:0000256" key="4">
    <source>
        <dbReference type="ARBA" id="ARBA00022833"/>
    </source>
</evidence>
<dbReference type="Gene3D" id="3.40.50.1220">
    <property type="entry name" value="TPP-binding domain"/>
    <property type="match status" value="1"/>
</dbReference>
<dbReference type="InterPro" id="IPR029035">
    <property type="entry name" value="DHS-like_NAD/FAD-binding_dom"/>
</dbReference>
<evidence type="ECO:0000313" key="9">
    <source>
        <dbReference type="EMBL" id="GER32840.1"/>
    </source>
</evidence>
<feature type="binding site" evidence="7">
    <location>
        <position position="179"/>
    </location>
    <ligand>
        <name>Zn(2+)</name>
        <dbReference type="ChEBI" id="CHEBI:29105"/>
    </ligand>
</feature>
<keyword evidence="4 7" id="KW-0862">Zinc</keyword>
<dbReference type="GO" id="GO:0046872">
    <property type="term" value="F:metal ion binding"/>
    <property type="evidence" value="ECO:0007669"/>
    <property type="project" value="UniProtKB-KW"/>
</dbReference>
<gene>
    <name evidence="9" type="ORF">STAS_08934</name>
</gene>
<name>A0A5A7PJ96_STRAF</name>
<dbReference type="GO" id="GO:0017136">
    <property type="term" value="F:histone deacetylase activity, NAD-dependent"/>
    <property type="evidence" value="ECO:0007669"/>
    <property type="project" value="TreeGrafter"/>
</dbReference>
<evidence type="ECO:0000256" key="7">
    <source>
        <dbReference type="PROSITE-ProRule" id="PRU00236"/>
    </source>
</evidence>
<dbReference type="EC" id="2.3.1.286" evidence="1"/>
<dbReference type="InterPro" id="IPR050134">
    <property type="entry name" value="NAD-dep_sirtuin_deacylases"/>
</dbReference>
<dbReference type="PANTHER" id="PTHR11085:SF12">
    <property type="entry name" value="NAD-DEPENDENT PROTEIN DEACYLASE SIRTUIN-6"/>
    <property type="match status" value="1"/>
</dbReference>
<feature type="domain" description="Deacetylase sirtuin-type" evidence="8">
    <location>
        <begin position="27"/>
        <end position="274"/>
    </location>
</feature>
<keyword evidence="5" id="KW-0520">NAD</keyword>
<dbReference type="GO" id="GO:0005634">
    <property type="term" value="C:nucleus"/>
    <property type="evidence" value="ECO:0007669"/>
    <property type="project" value="TreeGrafter"/>
</dbReference>
<dbReference type="InterPro" id="IPR026590">
    <property type="entry name" value="Ssirtuin_cat_dom"/>
</dbReference>
<dbReference type="CDD" id="cd01410">
    <property type="entry name" value="SIRT7"/>
    <property type="match status" value="1"/>
</dbReference>
<dbReference type="Proteomes" id="UP000325081">
    <property type="component" value="Unassembled WGS sequence"/>
</dbReference>
<feature type="active site" description="Proton acceptor" evidence="7">
    <location>
        <position position="134"/>
    </location>
</feature>
<comment type="similarity">
    <text evidence="6">Belongs to the sirtuin family. Class IV subfamily.</text>
</comment>
<dbReference type="EMBL" id="BKCP01004639">
    <property type="protein sequence ID" value="GER32840.1"/>
    <property type="molecule type" value="Genomic_DNA"/>
</dbReference>
<dbReference type="AlphaFoldDB" id="A0A5A7PJ96"/>
<evidence type="ECO:0000259" key="8">
    <source>
        <dbReference type="PROSITE" id="PS50305"/>
    </source>
</evidence>
<evidence type="ECO:0000256" key="6">
    <source>
        <dbReference type="ARBA" id="ARBA00038170"/>
    </source>
</evidence>
<evidence type="ECO:0000256" key="2">
    <source>
        <dbReference type="ARBA" id="ARBA00022679"/>
    </source>
</evidence>
<dbReference type="GO" id="GO:0070403">
    <property type="term" value="F:NAD+ binding"/>
    <property type="evidence" value="ECO:0007669"/>
    <property type="project" value="InterPro"/>
</dbReference>
<comment type="caution">
    <text evidence="9">The sequence shown here is derived from an EMBL/GenBank/DDBJ whole genome shotgun (WGS) entry which is preliminary data.</text>
</comment>
<evidence type="ECO:0000256" key="3">
    <source>
        <dbReference type="ARBA" id="ARBA00022723"/>
    </source>
</evidence>
<dbReference type="PROSITE" id="PS50305">
    <property type="entry name" value="SIRTUIN"/>
    <property type="match status" value="1"/>
</dbReference>
<dbReference type="InterPro" id="IPR003000">
    <property type="entry name" value="Sirtuin"/>
</dbReference>
<dbReference type="GO" id="GO:0000122">
    <property type="term" value="P:negative regulation of transcription by RNA polymerase II"/>
    <property type="evidence" value="ECO:0007669"/>
    <property type="project" value="TreeGrafter"/>
</dbReference>
<evidence type="ECO:0000256" key="1">
    <source>
        <dbReference type="ARBA" id="ARBA00012928"/>
    </source>
</evidence>
<evidence type="ECO:0000256" key="5">
    <source>
        <dbReference type="ARBA" id="ARBA00023027"/>
    </source>
</evidence>